<proteinExistence type="predicted"/>
<dbReference type="RefSeq" id="WP_316972582.1">
    <property type="nucleotide sequence ID" value="NZ_JAWIIJ010000002.1"/>
</dbReference>
<dbReference type="Proteomes" id="UP001269819">
    <property type="component" value="Unassembled WGS sequence"/>
</dbReference>
<evidence type="ECO:0000313" key="1">
    <source>
        <dbReference type="EMBL" id="MDV2077693.1"/>
    </source>
</evidence>
<reference evidence="1 2" key="1">
    <citation type="submission" date="2023-10" db="EMBL/GenBank/DDBJ databases">
        <title>Characteristics and mechanism of a salt-tolerant marine origin heterotrophic nitrifying- aerobic denitrifying bacteria Marinobacter xestospongiae HN1.</title>
        <authorList>
            <person name="Qi R."/>
        </authorList>
    </citation>
    <scope>NUCLEOTIDE SEQUENCE [LARGE SCALE GENOMIC DNA]</scope>
    <source>
        <strain evidence="1 2">HN1</strain>
    </source>
</reference>
<sequence length="245" mass="27064">MAAADFTSSLGFAHFSYEERAESRQVLNSERGVTPGIRGELRQKVLDDVLLSISLQYFASDIRYRGRTQAGADLRTRSDLRLTLLDLSLSGVGFDTGWAVIKPRVAAGFRRWQRDIHPTRSTLALKEGYQWLEAGLGIAACRRFAWDGGLTGCLESWALYSMEGRVKVNLSQFGAGKPSLRLGSEPGAMIQASVESGPVALRVFGHYWQFGASESKTVERVTGRLVVTEPASHTWLTGIELGYRF</sequence>
<gene>
    <name evidence="1" type="ORF">RYS15_03325</name>
</gene>
<accession>A0ABU3VTV1</accession>
<dbReference type="EMBL" id="JAWIIJ010000002">
    <property type="protein sequence ID" value="MDV2077693.1"/>
    <property type="molecule type" value="Genomic_DNA"/>
</dbReference>
<name>A0ABU3VTV1_9GAMM</name>
<organism evidence="1 2">
    <name type="scientific">Marinobacter xestospongiae</name>
    <dbReference type="NCBI Taxonomy" id="994319"/>
    <lineage>
        <taxon>Bacteria</taxon>
        <taxon>Pseudomonadati</taxon>
        <taxon>Pseudomonadota</taxon>
        <taxon>Gammaproteobacteria</taxon>
        <taxon>Pseudomonadales</taxon>
        <taxon>Marinobacteraceae</taxon>
        <taxon>Marinobacter</taxon>
    </lineage>
</organism>
<protein>
    <submittedName>
        <fullName evidence="1">Uncharacterized protein</fullName>
    </submittedName>
</protein>
<keyword evidence="2" id="KW-1185">Reference proteome</keyword>
<comment type="caution">
    <text evidence="1">The sequence shown here is derived from an EMBL/GenBank/DDBJ whole genome shotgun (WGS) entry which is preliminary data.</text>
</comment>
<evidence type="ECO:0000313" key="2">
    <source>
        <dbReference type="Proteomes" id="UP001269819"/>
    </source>
</evidence>